<accession>A0A0A9EYG4</accession>
<evidence type="ECO:0000256" key="1">
    <source>
        <dbReference type="SAM" id="MobiDB-lite"/>
    </source>
</evidence>
<organism evidence="2">
    <name type="scientific">Arundo donax</name>
    <name type="common">Giant reed</name>
    <name type="synonym">Donax arundinaceus</name>
    <dbReference type="NCBI Taxonomy" id="35708"/>
    <lineage>
        <taxon>Eukaryota</taxon>
        <taxon>Viridiplantae</taxon>
        <taxon>Streptophyta</taxon>
        <taxon>Embryophyta</taxon>
        <taxon>Tracheophyta</taxon>
        <taxon>Spermatophyta</taxon>
        <taxon>Magnoliopsida</taxon>
        <taxon>Liliopsida</taxon>
        <taxon>Poales</taxon>
        <taxon>Poaceae</taxon>
        <taxon>PACMAD clade</taxon>
        <taxon>Arundinoideae</taxon>
        <taxon>Arundineae</taxon>
        <taxon>Arundo</taxon>
    </lineage>
</organism>
<dbReference type="EMBL" id="GBRH01193877">
    <property type="protein sequence ID" value="JAE04019.1"/>
    <property type="molecule type" value="Transcribed_RNA"/>
</dbReference>
<name>A0A0A9EYG4_ARUDO</name>
<dbReference type="AlphaFoldDB" id="A0A0A9EYG4"/>
<feature type="region of interest" description="Disordered" evidence="1">
    <location>
        <begin position="143"/>
        <end position="173"/>
    </location>
</feature>
<evidence type="ECO:0000313" key="2">
    <source>
        <dbReference type="EMBL" id="JAE04019.1"/>
    </source>
</evidence>
<protein>
    <submittedName>
        <fullName evidence="2">Uncharacterized protein</fullName>
    </submittedName>
</protein>
<proteinExistence type="predicted"/>
<reference evidence="2" key="2">
    <citation type="journal article" date="2015" name="Data Brief">
        <title>Shoot transcriptome of the giant reed, Arundo donax.</title>
        <authorList>
            <person name="Barrero R.A."/>
            <person name="Guerrero F.D."/>
            <person name="Moolhuijzen P."/>
            <person name="Goolsby J.A."/>
            <person name="Tidwell J."/>
            <person name="Bellgard S.E."/>
            <person name="Bellgard M.I."/>
        </authorList>
    </citation>
    <scope>NUCLEOTIDE SEQUENCE</scope>
    <source>
        <tissue evidence="2">Shoot tissue taken approximately 20 cm above the soil surface</tissue>
    </source>
</reference>
<reference evidence="2" key="1">
    <citation type="submission" date="2014-09" db="EMBL/GenBank/DDBJ databases">
        <authorList>
            <person name="Magalhaes I.L.F."/>
            <person name="Oliveira U."/>
            <person name="Santos F.R."/>
            <person name="Vidigal T.H.D.A."/>
            <person name="Brescovit A.D."/>
            <person name="Santos A.J."/>
        </authorList>
    </citation>
    <scope>NUCLEOTIDE SEQUENCE</scope>
    <source>
        <tissue evidence="2">Shoot tissue taken approximately 20 cm above the soil surface</tissue>
    </source>
</reference>
<sequence length="173" mass="18810">MSEIKRTPRGDVDLPLPLNLPPHLPTIPSHSVQLDLLPGTMFGGLSKGQVSVTATRMMSRGGYEGERNGESNGGALHRARQHSVASYSRMGPSAPSSPIRVVTHRGGAWFHSQHAALLTPPAQPLTRLLAVRRLQRVRRAWSRCLPPPHPRTSSSHPPTVAPVMRAARERRGG</sequence>